<evidence type="ECO:0000256" key="2">
    <source>
        <dbReference type="ARBA" id="ARBA00006086"/>
    </source>
</evidence>
<dbReference type="Pfam" id="PF04762">
    <property type="entry name" value="Beta-prop_ELP1_1st"/>
    <property type="match status" value="2"/>
</dbReference>
<feature type="domain" description="ELP1 first N-terminal beta-propeller" evidence="7">
    <location>
        <begin position="331"/>
        <end position="404"/>
    </location>
</feature>
<dbReference type="Pfam" id="PF23797">
    <property type="entry name" value="Beta-prop_ELP1_2nd"/>
    <property type="match status" value="1"/>
</dbReference>
<feature type="region of interest" description="Disordered" evidence="6">
    <location>
        <begin position="1202"/>
        <end position="1260"/>
    </location>
</feature>
<dbReference type="Pfam" id="PF23936">
    <property type="entry name" value="HB_ELP1"/>
    <property type="match status" value="1"/>
</dbReference>
<comment type="similarity">
    <text evidence="2 5">Belongs to the ELP1/IKA1 family.</text>
</comment>
<dbReference type="Proteomes" id="UP000694723">
    <property type="component" value="Unplaced"/>
</dbReference>
<feature type="domain" description="ELP1 TPR" evidence="9">
    <location>
        <begin position="982"/>
        <end position="1145"/>
    </location>
</feature>
<dbReference type="Ensembl" id="ENSSSCT00060108529.1">
    <property type="protein sequence ID" value="ENSSSCP00060048382.1"/>
    <property type="gene ID" value="ENSSSCG00060078501.1"/>
</dbReference>
<keyword evidence="5" id="KW-0539">Nucleus</keyword>
<evidence type="ECO:0000256" key="5">
    <source>
        <dbReference type="PIRNR" id="PIRNR017233"/>
    </source>
</evidence>
<name>A0A8D1X256_PIG</name>
<dbReference type="InterPro" id="IPR056164">
    <property type="entry name" value="Beta-prop_ELP1_1st"/>
</dbReference>
<dbReference type="UniPathway" id="UPA00988"/>
<evidence type="ECO:0000259" key="7">
    <source>
        <dbReference type="Pfam" id="PF04762"/>
    </source>
</evidence>
<evidence type="ECO:0000313" key="12">
    <source>
        <dbReference type="Ensembl" id="ENSSSCP00060048382.1"/>
    </source>
</evidence>
<dbReference type="InterPro" id="IPR056167">
    <property type="entry name" value="A-sol_ELP1"/>
</dbReference>
<dbReference type="SUPFAM" id="SSF82171">
    <property type="entry name" value="DPP6 N-terminal domain-like"/>
    <property type="match status" value="1"/>
</dbReference>
<proteinExistence type="inferred from homology"/>
<protein>
    <recommendedName>
        <fullName evidence="5">Elongator complex protein 1</fullName>
    </recommendedName>
</protein>
<feature type="domain" description="ELP1 first N-terminal beta-propeller" evidence="7">
    <location>
        <begin position="91"/>
        <end position="327"/>
    </location>
</feature>
<feature type="domain" description="ELP1 N-terminal second beta-propeller" evidence="8">
    <location>
        <begin position="444"/>
        <end position="749"/>
    </location>
</feature>
<dbReference type="InterPro" id="IPR056166">
    <property type="entry name" value="TPR_ELP1"/>
</dbReference>
<evidence type="ECO:0000259" key="8">
    <source>
        <dbReference type="Pfam" id="PF23797"/>
    </source>
</evidence>
<feature type="domain" description="ELP1 three-helical bundle" evidence="11">
    <location>
        <begin position="1154"/>
        <end position="1324"/>
    </location>
</feature>
<dbReference type="PANTHER" id="PTHR12747">
    <property type="entry name" value="ELONGATOR COMPLEX PROTEIN 1"/>
    <property type="match status" value="1"/>
</dbReference>
<feature type="domain" description="ELP1 alpha-solenoid" evidence="10">
    <location>
        <begin position="773"/>
        <end position="975"/>
    </location>
</feature>
<comment type="subcellular location">
    <subcellularLocation>
        <location evidence="5">Cytoplasm</location>
    </subcellularLocation>
    <subcellularLocation>
        <location evidence="5">Nucleus</location>
    </subcellularLocation>
</comment>
<accession>A0A8D1X256</accession>
<dbReference type="Pfam" id="PF23925">
    <property type="entry name" value="A-sol_ELP1"/>
    <property type="match status" value="1"/>
</dbReference>
<feature type="region of interest" description="Disordered" evidence="6">
    <location>
        <begin position="49"/>
        <end position="70"/>
    </location>
</feature>
<evidence type="ECO:0000259" key="10">
    <source>
        <dbReference type="Pfam" id="PF23925"/>
    </source>
</evidence>
<feature type="compositionally biased region" description="Polar residues" evidence="6">
    <location>
        <begin position="1215"/>
        <end position="1228"/>
    </location>
</feature>
<dbReference type="Pfam" id="PF23878">
    <property type="entry name" value="TPR_ELP1"/>
    <property type="match status" value="1"/>
</dbReference>
<dbReference type="GO" id="GO:0033588">
    <property type="term" value="C:elongator holoenzyme complex"/>
    <property type="evidence" value="ECO:0007669"/>
    <property type="project" value="InterPro"/>
</dbReference>
<feature type="compositionally biased region" description="Basic residues" evidence="6">
    <location>
        <begin position="1245"/>
        <end position="1257"/>
    </location>
</feature>
<dbReference type="PANTHER" id="PTHR12747:SF0">
    <property type="entry name" value="ELONGATOR COMPLEX PROTEIN 1"/>
    <property type="match status" value="1"/>
</dbReference>
<evidence type="ECO:0000256" key="4">
    <source>
        <dbReference type="ARBA" id="ARBA00022694"/>
    </source>
</evidence>
<dbReference type="GO" id="GO:0002098">
    <property type="term" value="P:tRNA wobble uridine modification"/>
    <property type="evidence" value="ECO:0007669"/>
    <property type="project" value="InterPro"/>
</dbReference>
<dbReference type="GO" id="GO:0005634">
    <property type="term" value="C:nucleus"/>
    <property type="evidence" value="ECO:0007669"/>
    <property type="project" value="UniProtKB-SubCell"/>
</dbReference>
<comment type="pathway">
    <text evidence="1">tRNA modification; 5-methoxycarbonylmethyl-2-thiouridine-tRNA biosynthesis.</text>
</comment>
<dbReference type="InterPro" id="IPR006849">
    <property type="entry name" value="Elp1"/>
</dbReference>
<keyword evidence="3 5" id="KW-0963">Cytoplasm</keyword>
<organism evidence="12 13">
    <name type="scientific">Sus scrofa</name>
    <name type="common">Pig</name>
    <dbReference type="NCBI Taxonomy" id="9823"/>
    <lineage>
        <taxon>Eukaryota</taxon>
        <taxon>Metazoa</taxon>
        <taxon>Chordata</taxon>
        <taxon>Craniata</taxon>
        <taxon>Vertebrata</taxon>
        <taxon>Euteleostomi</taxon>
        <taxon>Mammalia</taxon>
        <taxon>Eutheria</taxon>
        <taxon>Laurasiatheria</taxon>
        <taxon>Artiodactyla</taxon>
        <taxon>Suina</taxon>
        <taxon>Suidae</taxon>
        <taxon>Sus</taxon>
    </lineage>
</organism>
<keyword evidence="4" id="KW-0819">tRNA processing</keyword>
<evidence type="ECO:0000256" key="3">
    <source>
        <dbReference type="ARBA" id="ARBA00022490"/>
    </source>
</evidence>
<evidence type="ECO:0000256" key="1">
    <source>
        <dbReference type="ARBA" id="ARBA00005043"/>
    </source>
</evidence>
<evidence type="ECO:0000259" key="11">
    <source>
        <dbReference type="Pfam" id="PF23936"/>
    </source>
</evidence>
<evidence type="ECO:0000256" key="6">
    <source>
        <dbReference type="SAM" id="MobiDB-lite"/>
    </source>
</evidence>
<dbReference type="InterPro" id="IPR056169">
    <property type="entry name" value="HB_ELP1"/>
</dbReference>
<evidence type="ECO:0000259" key="9">
    <source>
        <dbReference type="Pfam" id="PF23878"/>
    </source>
</evidence>
<dbReference type="GO" id="GO:0005737">
    <property type="term" value="C:cytoplasm"/>
    <property type="evidence" value="ECO:0007669"/>
    <property type="project" value="UniProtKB-SubCell"/>
</dbReference>
<dbReference type="InterPro" id="IPR056165">
    <property type="entry name" value="Beta-prop_ELP1_2nd"/>
</dbReference>
<dbReference type="PIRSF" id="PIRSF017233">
    <property type="entry name" value="IKAP"/>
    <property type="match status" value="1"/>
</dbReference>
<reference evidence="12" key="1">
    <citation type="submission" date="2025-08" db="UniProtKB">
        <authorList>
            <consortium name="Ensembl"/>
        </authorList>
    </citation>
    <scope>IDENTIFICATION</scope>
</reference>
<evidence type="ECO:0000313" key="13">
    <source>
        <dbReference type="Proteomes" id="UP000694723"/>
    </source>
</evidence>
<sequence>MLYFAGLRGRPATPSPPRYVTPVVRGACPLTSLWSLRFAVRSSAQLSHYRRGSGGPAPLPGDPRAHRGPNLGRTHGCLGVLRAPRRSRFVMRNLKLLRTLEFRDIQAPGKPQCFSLRGEQGTVLIGSEHGLVKNEIPLVAEGFLPEDGSGCIVGIQDLLDHESVCVATASGDVILCNLSTHQLECVGSVASGISVMSWSPDQELVLLATGQQTLIMMTKDFEPIMEQQIHQDDFGESKFITVGWGRKETQFHGSEGRQAAFQVHMHESALPWDDHRPQITWRGDGQFFAVSVVCPETGARKVRVWSREFALQSTSEPVAGLGPALNYFFSLDCKLLSYLVNDLLWNADSAVLAVWLEDLQTEEKSTLKSYVQLWTVGNYHWYLKQSLPFSSCGKSKIVSLMWDPVAPYRLHVLCQGWHYLCYDWHWTTDRSSGDNLSDMANVAVVDGNRVLVTVFRQSVVPPPMCTYRLLLPHPVNQVMFSAHPTESNNLAVLDASNQISVYKCGDSPSVDPTVKLGAVGGNGFKISLRTPHLEKRYKIQLENSEEEEVNPLTLSLLTWVQEDIFLAVSHSHSSPQSVLHHLTVAPSETDDELGQLNISSSVTVDGSIISLCCNSKSKSVALQMTGGQILKYLWESPSPAVEPWKNPGGFPVRFPYPCTQMELAMIGGEECVLGLTDRCRFFINDTEVASNVTSFAVYDEFLLLTTHSHTCLCFCLREASLKTLQAGLSSSHVPNGESLRKVERGSRIVTVVPQDTKLILQMPRGNLEVVHHRALVLAQIRKWLDKLMFKEAFECMRKLRINLNLIHDHNPKVFLENVDTFIRQIDSVNHINLFFTELKEEDVTKTMYPPPSTPTVQPSSDPDGKKVDLICDAMRAAMENINPHKYCLSILTSHVKKTTPELETVLQKVHELQGNAPLVPDAVSAEEALKYLLLLVDVNELYDHSLGTYNFDLVLMVAEKSQKDPKEYLPFLNTLKKMETNYQRFTIDKYLKRYEKAIGHLSKCGPEYFPECLNLIKDKNLYNKALELYPPDSQQYKDISIAYGEHLLQEHLHEPAGLVFARCGAHEKALSAFLACGNWRQALCVAAQLELTKDQLASLGRTLAGKLVEQRKYSDAAAVLEQYAQDYEEAVLLLLEGAAWEEALRLVHKYNRPDIIETNVKPSILEAQKNYMAFLDSQSSIFSRHKNRLLVVRELKEQAQQVNLDDEAPHGQESDLFSETSSVMSGSDMSGRYSHSNSRISARSSKNRRKAERKKHSLKEGSPLEDLALLEALSEVVQSMEQLKDEISHILKMLFLFGFDEQGRELQKTFEDTLQLMERSIPEIWTLTPQQSSATPVLGPNSTANSIMASYQQQKTSVPAINTRRDWVVTTIFLQF</sequence>
<comment type="function">
    <text evidence="5">Component of the elongator complex which is required for multiple tRNA modifications, including mcm5U (5-methoxycarbonylmethyl uridine), mcm5s2U (5-methoxycarbonylmethyl-2-thiouridine), and ncm5U (5-carbamoylmethyl uridine). The elongator complex catalyzes formation of carboxymethyluridine in the wobble base at position 34 in tRNAs.</text>
</comment>